<reference evidence="1" key="1">
    <citation type="journal article" date="2019" name="bioRxiv">
        <title>The Genome of the Zebra Mussel, Dreissena polymorpha: A Resource for Invasive Species Research.</title>
        <authorList>
            <person name="McCartney M.A."/>
            <person name="Auch B."/>
            <person name="Kono T."/>
            <person name="Mallez S."/>
            <person name="Zhang Y."/>
            <person name="Obille A."/>
            <person name="Becker A."/>
            <person name="Abrahante J.E."/>
            <person name="Garbe J."/>
            <person name="Badalamenti J.P."/>
            <person name="Herman A."/>
            <person name="Mangelson H."/>
            <person name="Liachko I."/>
            <person name="Sullivan S."/>
            <person name="Sone E.D."/>
            <person name="Koren S."/>
            <person name="Silverstein K.A.T."/>
            <person name="Beckman K.B."/>
            <person name="Gohl D.M."/>
        </authorList>
    </citation>
    <scope>NUCLEOTIDE SEQUENCE</scope>
    <source>
        <strain evidence="1">Duluth1</strain>
        <tissue evidence="1">Whole animal</tissue>
    </source>
</reference>
<dbReference type="AlphaFoldDB" id="A0A9D4FBI4"/>
<comment type="caution">
    <text evidence="1">The sequence shown here is derived from an EMBL/GenBank/DDBJ whole genome shotgun (WGS) entry which is preliminary data.</text>
</comment>
<reference evidence="1" key="2">
    <citation type="submission" date="2020-11" db="EMBL/GenBank/DDBJ databases">
        <authorList>
            <person name="McCartney M.A."/>
            <person name="Auch B."/>
            <person name="Kono T."/>
            <person name="Mallez S."/>
            <person name="Becker A."/>
            <person name="Gohl D.M."/>
            <person name="Silverstein K.A.T."/>
            <person name="Koren S."/>
            <person name="Bechman K.B."/>
            <person name="Herman A."/>
            <person name="Abrahante J.E."/>
            <person name="Garbe J."/>
        </authorList>
    </citation>
    <scope>NUCLEOTIDE SEQUENCE</scope>
    <source>
        <strain evidence="1">Duluth1</strain>
        <tissue evidence="1">Whole animal</tissue>
    </source>
</reference>
<gene>
    <name evidence="1" type="ORF">DPMN_149532</name>
</gene>
<sequence length="294" mass="33859">MLVIKRFYNSHITKNAPSPGGHVIQPTDTIFKFFQDIIGTNLLTKVVTRFYYNIIETKFHENRKINVASRVLTRKNSPPPVIKRFYNSHITKNAPSPGGHVIQPTDTIFKFFQDIIGTNLLTKVVTRFYYNIIETKFHENRKINVASRVLTRKNAPPPVIKRFYNSHITKNAPSPGGHVIQPTDTIFKVFQDIIGTNLLTKVVTRFYYNIIETKFHENRKINVASRVLTRKNAPPPGGHFHEDRVINLAFVVLTRFYHCHIMKNALPNGGHNFQPTSTIFKHKINSAFRVLTNI</sequence>
<accession>A0A9D4FBI4</accession>
<evidence type="ECO:0000313" key="1">
    <source>
        <dbReference type="EMBL" id="KAH3795969.1"/>
    </source>
</evidence>
<organism evidence="1 2">
    <name type="scientific">Dreissena polymorpha</name>
    <name type="common">Zebra mussel</name>
    <name type="synonym">Mytilus polymorpha</name>
    <dbReference type="NCBI Taxonomy" id="45954"/>
    <lineage>
        <taxon>Eukaryota</taxon>
        <taxon>Metazoa</taxon>
        <taxon>Spiralia</taxon>
        <taxon>Lophotrochozoa</taxon>
        <taxon>Mollusca</taxon>
        <taxon>Bivalvia</taxon>
        <taxon>Autobranchia</taxon>
        <taxon>Heteroconchia</taxon>
        <taxon>Euheterodonta</taxon>
        <taxon>Imparidentia</taxon>
        <taxon>Neoheterodontei</taxon>
        <taxon>Myida</taxon>
        <taxon>Dreissenoidea</taxon>
        <taxon>Dreissenidae</taxon>
        <taxon>Dreissena</taxon>
    </lineage>
</organism>
<dbReference type="Proteomes" id="UP000828390">
    <property type="component" value="Unassembled WGS sequence"/>
</dbReference>
<keyword evidence="2" id="KW-1185">Reference proteome</keyword>
<protein>
    <submittedName>
        <fullName evidence="1">Uncharacterized protein</fullName>
    </submittedName>
</protein>
<evidence type="ECO:0000313" key="2">
    <source>
        <dbReference type="Proteomes" id="UP000828390"/>
    </source>
</evidence>
<dbReference type="EMBL" id="JAIWYP010000007">
    <property type="protein sequence ID" value="KAH3795969.1"/>
    <property type="molecule type" value="Genomic_DNA"/>
</dbReference>
<proteinExistence type="predicted"/>
<name>A0A9D4FBI4_DREPO</name>